<organism evidence="1">
    <name type="scientific">Paenarthrobacter sp. AMU7</name>
    <dbReference type="NCBI Taxonomy" id="3162492"/>
    <lineage>
        <taxon>Bacteria</taxon>
        <taxon>Bacillati</taxon>
        <taxon>Actinomycetota</taxon>
        <taxon>Actinomycetes</taxon>
        <taxon>Micrococcales</taxon>
        <taxon>Micrococcaceae</taxon>
        <taxon>Paenarthrobacter</taxon>
    </lineage>
</organism>
<sequence length="162" mass="17470">MGWTSNDYQHEGWVAEIAPDGRLSGSSTGAGILFHGITGNYQPAGEFHPDEEIVPHDLIMSWRGACTCGWQGELWQRVLTPEEADFASRREYCPPGGGAYVSERVEDAVQDEWMIHIAPSEAILGVEAAAKEHRQAAHRLDKTVAAAKAAGASWADIGRAAG</sequence>
<gene>
    <name evidence="1" type="ORF">ABQM86_00315</name>
</gene>
<dbReference type="RefSeq" id="WP_369745632.1">
    <property type="nucleotide sequence ID" value="NZ_CP165735.1"/>
</dbReference>
<dbReference type="EMBL" id="CP165735">
    <property type="protein sequence ID" value="XDV71671.1"/>
    <property type="molecule type" value="Genomic_DNA"/>
</dbReference>
<proteinExistence type="predicted"/>
<protein>
    <submittedName>
        <fullName evidence="1">Uncharacterized protein</fullName>
    </submittedName>
</protein>
<name>A0AB39YP70_9MICC</name>
<evidence type="ECO:0000313" key="1">
    <source>
        <dbReference type="EMBL" id="XDV71671.1"/>
    </source>
</evidence>
<dbReference type="AlphaFoldDB" id="A0AB39YP70"/>
<accession>A0AB39YP70</accession>
<reference evidence="1" key="1">
    <citation type="submission" date="2024-07" db="EMBL/GenBank/DDBJ databases">
        <authorList>
            <person name="Li J."/>
            <person name="Wei H."/>
            <person name="Ma J."/>
        </authorList>
    </citation>
    <scope>NUCLEOTIDE SEQUENCE</scope>
    <source>
        <strain evidence="1">AMU7</strain>
    </source>
</reference>